<proteinExistence type="predicted"/>
<evidence type="ECO:0000259" key="1">
    <source>
        <dbReference type="Pfam" id="PF13682"/>
    </source>
</evidence>
<dbReference type="Pfam" id="PF13682">
    <property type="entry name" value="CZB"/>
    <property type="match status" value="1"/>
</dbReference>
<gene>
    <name evidence="2" type="ORF">MNBD_GAMMA10-1621</name>
</gene>
<dbReference type="AlphaFoldDB" id="A0A3B0XWS4"/>
<protein>
    <recommendedName>
        <fullName evidence="1">Chemoreceptor zinc-binding domain-containing protein</fullName>
    </recommendedName>
</protein>
<dbReference type="EMBL" id="UOFJ01000686">
    <property type="protein sequence ID" value="VAW72815.1"/>
    <property type="molecule type" value="Genomic_DNA"/>
</dbReference>
<organism evidence="2">
    <name type="scientific">hydrothermal vent metagenome</name>
    <dbReference type="NCBI Taxonomy" id="652676"/>
    <lineage>
        <taxon>unclassified sequences</taxon>
        <taxon>metagenomes</taxon>
        <taxon>ecological metagenomes</taxon>
    </lineage>
</organism>
<evidence type="ECO:0000313" key="2">
    <source>
        <dbReference type="EMBL" id="VAW72815.1"/>
    </source>
</evidence>
<accession>A0A3B0XWS4</accession>
<name>A0A3B0XWS4_9ZZZZ</name>
<feature type="domain" description="Chemoreceptor zinc-binding" evidence="1">
    <location>
        <begin position="14"/>
        <end position="78"/>
    </location>
</feature>
<sequence length="120" mass="13480">MSVHDEIDKAIAAHGMWKQKLRNAIDTGECESTPDKVKKDNNCAFGKWLHERIEPPEKSSPYYAEVVDLHAKFHQEAGGILKLALDGEVDKANECMGLTKDFAKYSGALTRTMKEWQSSL</sequence>
<dbReference type="Gene3D" id="1.20.120.30">
    <property type="entry name" value="Aspartate receptor, ligand-binding domain"/>
    <property type="match status" value="1"/>
</dbReference>
<dbReference type="InterPro" id="IPR025991">
    <property type="entry name" value="Chemoreceptor_zinc-bind_dom"/>
</dbReference>
<reference evidence="2" key="1">
    <citation type="submission" date="2018-06" db="EMBL/GenBank/DDBJ databases">
        <authorList>
            <person name="Zhirakovskaya E."/>
        </authorList>
    </citation>
    <scope>NUCLEOTIDE SEQUENCE</scope>
</reference>